<dbReference type="Proteomes" id="UP001178461">
    <property type="component" value="Chromosome 5"/>
</dbReference>
<keyword evidence="4" id="KW-0479">Metal-binding</keyword>
<dbReference type="InterPro" id="IPR036396">
    <property type="entry name" value="Cyt_P450_sf"/>
</dbReference>
<dbReference type="Pfam" id="PF00067">
    <property type="entry name" value="p450"/>
    <property type="match status" value="1"/>
</dbReference>
<evidence type="ECO:0000256" key="8">
    <source>
        <dbReference type="ARBA" id="ARBA00023136"/>
    </source>
</evidence>
<dbReference type="SUPFAM" id="SSF48264">
    <property type="entry name" value="Cytochrome P450"/>
    <property type="match status" value="1"/>
</dbReference>
<reference evidence="9" key="1">
    <citation type="submission" date="2022-12" db="EMBL/GenBank/DDBJ databases">
        <authorList>
            <person name="Alioto T."/>
            <person name="Alioto T."/>
            <person name="Gomez Garrido J."/>
        </authorList>
    </citation>
    <scope>NUCLEOTIDE SEQUENCE</scope>
</reference>
<evidence type="ECO:0000313" key="10">
    <source>
        <dbReference type="Proteomes" id="UP001178461"/>
    </source>
</evidence>
<evidence type="ECO:0000256" key="3">
    <source>
        <dbReference type="ARBA" id="ARBA00010617"/>
    </source>
</evidence>
<protein>
    <submittedName>
        <fullName evidence="9">Cytochrome P450 2J6-like</fullName>
    </submittedName>
</protein>
<dbReference type="EMBL" id="OX395130">
    <property type="protein sequence ID" value="CAI5776054.1"/>
    <property type="molecule type" value="Genomic_DNA"/>
</dbReference>
<dbReference type="AlphaFoldDB" id="A0AA35KEY5"/>
<dbReference type="GO" id="GO:0006082">
    <property type="term" value="P:organic acid metabolic process"/>
    <property type="evidence" value="ECO:0007669"/>
    <property type="project" value="TreeGrafter"/>
</dbReference>
<dbReference type="PANTHER" id="PTHR24300:SF411">
    <property type="entry name" value="CYTOCHROME P450, FAMILY 2, SUBFAMILY AB, POLYPEPTIDE 4-RELATED"/>
    <property type="match status" value="1"/>
</dbReference>
<dbReference type="GO" id="GO:0016712">
    <property type="term" value="F:oxidoreductase activity, acting on paired donors, with incorporation or reduction of molecular oxygen, reduced flavin or flavoprotein as one donor, and incorporation of one atom of oxygen"/>
    <property type="evidence" value="ECO:0007669"/>
    <property type="project" value="TreeGrafter"/>
</dbReference>
<evidence type="ECO:0000256" key="7">
    <source>
        <dbReference type="ARBA" id="ARBA00023033"/>
    </source>
</evidence>
<evidence type="ECO:0000256" key="2">
    <source>
        <dbReference type="ARBA" id="ARBA00004370"/>
    </source>
</evidence>
<dbReference type="GO" id="GO:0020037">
    <property type="term" value="F:heme binding"/>
    <property type="evidence" value="ECO:0007669"/>
    <property type="project" value="InterPro"/>
</dbReference>
<keyword evidence="8" id="KW-0472">Membrane</keyword>
<dbReference type="InterPro" id="IPR050182">
    <property type="entry name" value="Cytochrome_P450_fam2"/>
</dbReference>
<gene>
    <name evidence="9" type="ORF">PODLI_1B019052</name>
</gene>
<dbReference type="GO" id="GO:0005737">
    <property type="term" value="C:cytoplasm"/>
    <property type="evidence" value="ECO:0007669"/>
    <property type="project" value="TreeGrafter"/>
</dbReference>
<dbReference type="GO" id="GO:0006805">
    <property type="term" value="P:xenobiotic metabolic process"/>
    <property type="evidence" value="ECO:0007669"/>
    <property type="project" value="TreeGrafter"/>
</dbReference>
<proteinExistence type="inferred from homology"/>
<keyword evidence="10" id="KW-1185">Reference proteome</keyword>
<dbReference type="InterPro" id="IPR002401">
    <property type="entry name" value="Cyt_P450_E_grp-I"/>
</dbReference>
<comment type="cofactor">
    <cofactor evidence="1">
        <name>heme</name>
        <dbReference type="ChEBI" id="CHEBI:30413"/>
    </cofactor>
</comment>
<dbReference type="PRINTS" id="PR00463">
    <property type="entry name" value="EP450I"/>
</dbReference>
<comment type="subcellular location">
    <subcellularLocation>
        <location evidence="2">Membrane</location>
    </subcellularLocation>
</comment>
<accession>A0AA35KEY5</accession>
<comment type="similarity">
    <text evidence="3">Belongs to the cytochrome P450 family.</text>
</comment>
<sequence length="387" mass="45003">MTQLSKVYGKVFTIWVGHKPMIVVNGFRLVKQVLSNYSEETSCRVVTPFVRDTMKAKGILFSSGHTWKEQRRFGISVLRSLGLGRRSMEFCVQEEAGHMVEFFASKRGESVDPRTPLFHAFCSVISNVIFGHPFDIEDKVFQKLIECIEYEAHFFLSTFHLLYELFPWLMRHLPGPHQKAFSCLEHIHSFGRSEIRRHKEKRETDEPRDFIDFYLDEINKKKEDPESTFDEANLVHVIYDLFTAGTDTGSSTLCWALLFMVVYPDIQEKVQAEIDAAVTRSQRISYEDRMNLPYTNAVIHEIQRYKYVLLVGNFRQCAKDATIFGFPMKKDTVIIPDIASVLYDPEEWETPHQFNPNHFLDKEGNFFVRDAFIPFSIGYSLEEGTRG</sequence>
<dbReference type="GO" id="GO:0016020">
    <property type="term" value="C:membrane"/>
    <property type="evidence" value="ECO:0007669"/>
    <property type="project" value="UniProtKB-SubCell"/>
</dbReference>
<evidence type="ECO:0000313" key="9">
    <source>
        <dbReference type="EMBL" id="CAI5776054.1"/>
    </source>
</evidence>
<keyword evidence="7" id="KW-0503">Monooxygenase</keyword>
<dbReference type="Gene3D" id="1.10.630.10">
    <property type="entry name" value="Cytochrome P450"/>
    <property type="match status" value="1"/>
</dbReference>
<name>A0AA35KEY5_9SAUR</name>
<dbReference type="PANTHER" id="PTHR24300">
    <property type="entry name" value="CYTOCHROME P450 508A4-RELATED"/>
    <property type="match status" value="1"/>
</dbReference>
<dbReference type="InterPro" id="IPR001128">
    <property type="entry name" value="Cyt_P450"/>
</dbReference>
<dbReference type="FunFam" id="1.10.630.10:FF:000004">
    <property type="entry name" value="cytochrome P450 2D15 isoform X1"/>
    <property type="match status" value="1"/>
</dbReference>
<evidence type="ECO:0000256" key="1">
    <source>
        <dbReference type="ARBA" id="ARBA00001971"/>
    </source>
</evidence>
<evidence type="ECO:0000256" key="6">
    <source>
        <dbReference type="ARBA" id="ARBA00023004"/>
    </source>
</evidence>
<evidence type="ECO:0000256" key="5">
    <source>
        <dbReference type="ARBA" id="ARBA00023002"/>
    </source>
</evidence>
<keyword evidence="5" id="KW-0560">Oxidoreductase</keyword>
<organism evidence="9 10">
    <name type="scientific">Podarcis lilfordi</name>
    <name type="common">Lilford's wall lizard</name>
    <dbReference type="NCBI Taxonomy" id="74358"/>
    <lineage>
        <taxon>Eukaryota</taxon>
        <taxon>Metazoa</taxon>
        <taxon>Chordata</taxon>
        <taxon>Craniata</taxon>
        <taxon>Vertebrata</taxon>
        <taxon>Euteleostomi</taxon>
        <taxon>Lepidosauria</taxon>
        <taxon>Squamata</taxon>
        <taxon>Bifurcata</taxon>
        <taxon>Unidentata</taxon>
        <taxon>Episquamata</taxon>
        <taxon>Laterata</taxon>
        <taxon>Lacertibaenia</taxon>
        <taxon>Lacertidae</taxon>
        <taxon>Podarcis</taxon>
    </lineage>
</organism>
<keyword evidence="6" id="KW-0408">Iron</keyword>
<dbReference type="GO" id="GO:0005506">
    <property type="term" value="F:iron ion binding"/>
    <property type="evidence" value="ECO:0007669"/>
    <property type="project" value="InterPro"/>
</dbReference>
<evidence type="ECO:0000256" key="4">
    <source>
        <dbReference type="ARBA" id="ARBA00022723"/>
    </source>
</evidence>